<evidence type="ECO:0000313" key="2">
    <source>
        <dbReference type="EMBL" id="SOE01866.1"/>
    </source>
</evidence>
<protein>
    <recommendedName>
        <fullName evidence="4">Transposase</fullName>
    </recommendedName>
</protein>
<dbReference type="Proteomes" id="UP000219621">
    <property type="component" value="Unassembled WGS sequence"/>
</dbReference>
<evidence type="ECO:0000313" key="3">
    <source>
        <dbReference type="Proteomes" id="UP000219621"/>
    </source>
</evidence>
<organism evidence="2 3">
    <name type="scientific">Caenispirillum bisanense</name>
    <dbReference type="NCBI Taxonomy" id="414052"/>
    <lineage>
        <taxon>Bacteria</taxon>
        <taxon>Pseudomonadati</taxon>
        <taxon>Pseudomonadota</taxon>
        <taxon>Alphaproteobacteria</taxon>
        <taxon>Rhodospirillales</taxon>
        <taxon>Novispirillaceae</taxon>
        <taxon>Caenispirillum</taxon>
    </lineage>
</organism>
<proteinExistence type="predicted"/>
<feature type="compositionally biased region" description="Basic and acidic residues" evidence="1">
    <location>
        <begin position="31"/>
        <end position="49"/>
    </location>
</feature>
<evidence type="ECO:0000256" key="1">
    <source>
        <dbReference type="SAM" id="MobiDB-lite"/>
    </source>
</evidence>
<dbReference type="AlphaFoldDB" id="A0A286H335"/>
<sequence>MIAFIDEHRQAHGVEPICRQLPIAPSTYYDHRAKQADPSRRSDRARRDAALLPVERHRR</sequence>
<evidence type="ECO:0008006" key="4">
    <source>
        <dbReference type="Google" id="ProtNLM"/>
    </source>
</evidence>
<feature type="region of interest" description="Disordered" evidence="1">
    <location>
        <begin position="31"/>
        <end position="59"/>
    </location>
</feature>
<dbReference type="EMBL" id="OCNJ01000029">
    <property type="protein sequence ID" value="SOE01866.1"/>
    <property type="molecule type" value="Genomic_DNA"/>
</dbReference>
<gene>
    <name evidence="2" type="ORF">SAMN05421508_1292</name>
</gene>
<name>A0A286H335_9PROT</name>
<reference evidence="2 3" key="1">
    <citation type="submission" date="2017-09" db="EMBL/GenBank/DDBJ databases">
        <authorList>
            <person name="Ehlers B."/>
            <person name="Leendertz F.H."/>
        </authorList>
    </citation>
    <scope>NUCLEOTIDE SEQUENCE [LARGE SCALE GENOMIC DNA]</scope>
    <source>
        <strain evidence="2 3">USBA 140</strain>
    </source>
</reference>
<keyword evidence="3" id="KW-1185">Reference proteome</keyword>
<accession>A0A286H335</accession>